<sequence length="219" mass="23183">MERATIVDAAARLLREHGVRAVTTRAVAEAAGVQPPTLYRLFGDKDGLLDAVAEHVMATYVATKAATAEQAEDPVADLREGWRAHIRFGLANPDLVALLSTRRTAATEAGIAVLRARVRRLAEAGMLQVDERRALEMIHAAGTGTVLALLGAAEPDLTLADAMFDAVAARILTTAPAAEDRGPAALAVTFLTVLPDLPTLTDAERTLMAEWLTRSLTAG</sequence>
<feature type="domain" description="HTH tetR-type" evidence="3">
    <location>
        <begin position="1"/>
        <end position="60"/>
    </location>
</feature>
<dbReference type="Gene3D" id="1.10.357.10">
    <property type="entry name" value="Tetracycline Repressor, domain 2"/>
    <property type="match status" value="1"/>
</dbReference>
<dbReference type="Proteomes" id="UP001501598">
    <property type="component" value="Unassembled WGS sequence"/>
</dbReference>
<keyword evidence="1 2" id="KW-0238">DNA-binding</keyword>
<dbReference type="PANTHER" id="PTHR30055:SF209">
    <property type="entry name" value="POSSIBLE TRANSCRIPTIONAL REGULATORY PROTEIN (PROBABLY TETR-FAMILY)"/>
    <property type="match status" value="1"/>
</dbReference>
<reference evidence="5" key="1">
    <citation type="journal article" date="2019" name="Int. J. Syst. Evol. Microbiol.">
        <title>The Global Catalogue of Microorganisms (GCM) 10K type strain sequencing project: providing services to taxonomists for standard genome sequencing and annotation.</title>
        <authorList>
            <consortium name="The Broad Institute Genomics Platform"/>
            <consortium name="The Broad Institute Genome Sequencing Center for Infectious Disease"/>
            <person name="Wu L."/>
            <person name="Ma J."/>
        </authorList>
    </citation>
    <scope>NUCLEOTIDE SEQUENCE [LARGE SCALE GENOMIC DNA]</scope>
    <source>
        <strain evidence="5">JCM 17906</strain>
    </source>
</reference>
<dbReference type="PRINTS" id="PR00455">
    <property type="entry name" value="HTHTETR"/>
</dbReference>
<feature type="DNA-binding region" description="H-T-H motif" evidence="2">
    <location>
        <begin position="23"/>
        <end position="42"/>
    </location>
</feature>
<dbReference type="InterPro" id="IPR009057">
    <property type="entry name" value="Homeodomain-like_sf"/>
</dbReference>
<evidence type="ECO:0000256" key="1">
    <source>
        <dbReference type="ARBA" id="ARBA00023125"/>
    </source>
</evidence>
<evidence type="ECO:0000259" key="3">
    <source>
        <dbReference type="PROSITE" id="PS50977"/>
    </source>
</evidence>
<organism evidence="4 5">
    <name type="scientific">Pseudonocardia xishanensis</name>
    <dbReference type="NCBI Taxonomy" id="630995"/>
    <lineage>
        <taxon>Bacteria</taxon>
        <taxon>Bacillati</taxon>
        <taxon>Actinomycetota</taxon>
        <taxon>Actinomycetes</taxon>
        <taxon>Pseudonocardiales</taxon>
        <taxon>Pseudonocardiaceae</taxon>
        <taxon>Pseudonocardia</taxon>
    </lineage>
</organism>
<proteinExistence type="predicted"/>
<accession>A0ABP8RQB0</accession>
<dbReference type="Pfam" id="PF00440">
    <property type="entry name" value="TetR_N"/>
    <property type="match status" value="1"/>
</dbReference>
<protein>
    <submittedName>
        <fullName evidence="4">TetR/AcrR family transcriptional regulator</fullName>
    </submittedName>
</protein>
<dbReference type="InterPro" id="IPR050109">
    <property type="entry name" value="HTH-type_TetR-like_transc_reg"/>
</dbReference>
<dbReference type="EMBL" id="BAABGT010000029">
    <property type="protein sequence ID" value="GAA4544330.1"/>
    <property type="molecule type" value="Genomic_DNA"/>
</dbReference>
<gene>
    <name evidence="4" type="ORF">GCM10023175_22330</name>
</gene>
<dbReference type="RefSeq" id="WP_345415631.1">
    <property type="nucleotide sequence ID" value="NZ_BAABGT010000029.1"/>
</dbReference>
<dbReference type="Gene3D" id="1.10.10.60">
    <property type="entry name" value="Homeodomain-like"/>
    <property type="match status" value="1"/>
</dbReference>
<name>A0ABP8RQB0_9PSEU</name>
<dbReference type="PANTHER" id="PTHR30055">
    <property type="entry name" value="HTH-TYPE TRANSCRIPTIONAL REGULATOR RUTR"/>
    <property type="match status" value="1"/>
</dbReference>
<dbReference type="PROSITE" id="PS50977">
    <property type="entry name" value="HTH_TETR_2"/>
    <property type="match status" value="1"/>
</dbReference>
<evidence type="ECO:0000256" key="2">
    <source>
        <dbReference type="PROSITE-ProRule" id="PRU00335"/>
    </source>
</evidence>
<dbReference type="InterPro" id="IPR001647">
    <property type="entry name" value="HTH_TetR"/>
</dbReference>
<evidence type="ECO:0000313" key="5">
    <source>
        <dbReference type="Proteomes" id="UP001501598"/>
    </source>
</evidence>
<keyword evidence="5" id="KW-1185">Reference proteome</keyword>
<evidence type="ECO:0000313" key="4">
    <source>
        <dbReference type="EMBL" id="GAA4544330.1"/>
    </source>
</evidence>
<dbReference type="SUPFAM" id="SSF46689">
    <property type="entry name" value="Homeodomain-like"/>
    <property type="match status" value="1"/>
</dbReference>
<comment type="caution">
    <text evidence="4">The sequence shown here is derived from an EMBL/GenBank/DDBJ whole genome shotgun (WGS) entry which is preliminary data.</text>
</comment>